<feature type="region of interest" description="Disordered" evidence="1">
    <location>
        <begin position="1"/>
        <end position="31"/>
    </location>
</feature>
<name>A0A8A1MJ00_AJECA</name>
<evidence type="ECO:0000313" key="2">
    <source>
        <dbReference type="EMBL" id="QSS64087.1"/>
    </source>
</evidence>
<dbReference type="AlphaFoldDB" id="A0A8A1MJ00"/>
<accession>A0A8A1MJ00</accession>
<dbReference type="EMBL" id="CP069114">
    <property type="protein sequence ID" value="QSS64087.1"/>
    <property type="molecule type" value="Genomic_DNA"/>
</dbReference>
<sequence length="203" mass="22635">MPSFYNHSLPHLVPENSYGNEPSSDGRRQSRPLAGPAVVAQLPSVLQYSRQLTASHMDSRTLPRHSNMQNSLVSGSCISFFGKPKTLRLAKHMSLLMEMMVPPADAFLEFPFGNCTASMLLKNPNMTRGELKTEAQNGKQSGRNQMLDAPRWNAICIIVNSVRKQPRSGILDQSFQDLRGVTLLRMALAFRLPAGNDLRRLQD</sequence>
<dbReference type="Proteomes" id="UP000663671">
    <property type="component" value="Chromosome 1"/>
</dbReference>
<evidence type="ECO:0000256" key="1">
    <source>
        <dbReference type="SAM" id="MobiDB-lite"/>
    </source>
</evidence>
<dbReference type="VEuPathDB" id="FungiDB:I7I51_01149"/>
<organism evidence="2 3">
    <name type="scientific">Ajellomyces capsulatus</name>
    <name type="common">Darling's disease fungus</name>
    <name type="synonym">Histoplasma capsulatum</name>
    <dbReference type="NCBI Taxonomy" id="5037"/>
    <lineage>
        <taxon>Eukaryota</taxon>
        <taxon>Fungi</taxon>
        <taxon>Dikarya</taxon>
        <taxon>Ascomycota</taxon>
        <taxon>Pezizomycotina</taxon>
        <taxon>Eurotiomycetes</taxon>
        <taxon>Eurotiomycetidae</taxon>
        <taxon>Onygenales</taxon>
        <taxon>Ajellomycetaceae</taxon>
        <taxon>Histoplasma</taxon>
    </lineage>
</organism>
<dbReference type="OrthoDB" id="10501197at2759"/>
<reference evidence="2" key="1">
    <citation type="submission" date="2021-01" db="EMBL/GenBank/DDBJ databases">
        <title>Chromosome-level genome assembly of a human fungal pathogen reveals clustering of transcriptionally co-regulated genes.</title>
        <authorList>
            <person name="Voorhies M."/>
            <person name="Cohen S."/>
            <person name="Shea T.P."/>
            <person name="Petrus S."/>
            <person name="Munoz J.F."/>
            <person name="Poplawski S."/>
            <person name="Goldman W.E."/>
            <person name="Michael T."/>
            <person name="Cuomo C.A."/>
            <person name="Sil A."/>
            <person name="Beyhan S."/>
        </authorList>
    </citation>
    <scope>NUCLEOTIDE SEQUENCE</scope>
    <source>
        <strain evidence="2">WU24</strain>
    </source>
</reference>
<proteinExistence type="predicted"/>
<protein>
    <submittedName>
        <fullName evidence="2">Uncharacterized protein</fullName>
    </submittedName>
</protein>
<gene>
    <name evidence="2" type="ORF">I7I51_01149</name>
</gene>
<evidence type="ECO:0000313" key="3">
    <source>
        <dbReference type="Proteomes" id="UP000663671"/>
    </source>
</evidence>